<evidence type="ECO:0000256" key="2">
    <source>
        <dbReference type="PROSITE-ProRule" id="PRU00335"/>
    </source>
</evidence>
<dbReference type="eggNOG" id="COG1309">
    <property type="taxonomic scope" value="Bacteria"/>
</dbReference>
<evidence type="ECO:0000259" key="3">
    <source>
        <dbReference type="PROSITE" id="PS50977"/>
    </source>
</evidence>
<organism evidence="4 5">
    <name type="scientific">Saccharopolyspora erythraea (strain ATCC 11635 / DSM 40517 / JCM 4748 / NBRC 13426 / NCIMB 8594 / NRRL 2338)</name>
    <dbReference type="NCBI Taxonomy" id="405948"/>
    <lineage>
        <taxon>Bacteria</taxon>
        <taxon>Bacillati</taxon>
        <taxon>Actinomycetota</taxon>
        <taxon>Actinomycetes</taxon>
        <taxon>Pseudonocardiales</taxon>
        <taxon>Pseudonocardiaceae</taxon>
        <taxon>Saccharopolyspora</taxon>
    </lineage>
</organism>
<sequence>MRRRLTGAAVELIAEKGWTGVHTRVVAERAGVAPGLVHYHFASLQALLTEAAVGVLREAVAGMGPLFDAATTPDDLLDAILGTLERYASDDPASLLVSEAYLAATRDPELKRAVAEVVDDFRRDLTDWLRARGEATPRETAMVLAAAVDGVVLHQALSGDLTAATARPVLRRMFRSAHPPEEGQP</sequence>
<dbReference type="GO" id="GO:0003700">
    <property type="term" value="F:DNA-binding transcription factor activity"/>
    <property type="evidence" value="ECO:0007669"/>
    <property type="project" value="TreeGrafter"/>
</dbReference>
<dbReference type="PANTHER" id="PTHR30055:SF235">
    <property type="entry name" value="TRANSCRIPTIONAL REGULATORY PROTEIN"/>
    <property type="match status" value="1"/>
</dbReference>
<evidence type="ECO:0000256" key="1">
    <source>
        <dbReference type="ARBA" id="ARBA00023125"/>
    </source>
</evidence>
<dbReference type="SUPFAM" id="SSF46689">
    <property type="entry name" value="Homeodomain-like"/>
    <property type="match status" value="1"/>
</dbReference>
<dbReference type="AlphaFoldDB" id="A4FAH2"/>
<dbReference type="Gene3D" id="1.10.357.10">
    <property type="entry name" value="Tetracycline Repressor, domain 2"/>
    <property type="match status" value="1"/>
</dbReference>
<dbReference type="KEGG" id="sen:SACE_1729"/>
<dbReference type="STRING" id="405948.SACE_1729"/>
<dbReference type="InterPro" id="IPR050109">
    <property type="entry name" value="HTH-type_TetR-like_transc_reg"/>
</dbReference>
<keyword evidence="5" id="KW-1185">Reference proteome</keyword>
<dbReference type="SUPFAM" id="SSF48498">
    <property type="entry name" value="Tetracyclin repressor-like, C-terminal domain"/>
    <property type="match status" value="1"/>
</dbReference>
<evidence type="ECO:0000313" key="5">
    <source>
        <dbReference type="Proteomes" id="UP000006728"/>
    </source>
</evidence>
<gene>
    <name evidence="4" type="ordered locus">SACE_1729</name>
</gene>
<reference evidence="4 5" key="1">
    <citation type="journal article" date="2007" name="Nat. Biotechnol.">
        <title>Complete genome sequence of the erythromycin-producing bacterium Saccharopolyspora erythraea NRRL23338.</title>
        <authorList>
            <person name="Oliynyk M."/>
            <person name="Samborskyy M."/>
            <person name="Lester J.B."/>
            <person name="Mironenko T."/>
            <person name="Scott N."/>
            <person name="Dickens S."/>
            <person name="Haydock S.F."/>
            <person name="Leadlay P.F."/>
        </authorList>
    </citation>
    <scope>NUCLEOTIDE SEQUENCE [LARGE SCALE GENOMIC DNA]</scope>
    <source>
        <strain evidence="5">ATCC 11635 / DSM 40517 / JCM 4748 / NBRC 13426 / NCIMB 8594 / NRRL 2338</strain>
    </source>
</reference>
<dbReference type="GO" id="GO:0000976">
    <property type="term" value="F:transcription cis-regulatory region binding"/>
    <property type="evidence" value="ECO:0007669"/>
    <property type="project" value="TreeGrafter"/>
</dbReference>
<keyword evidence="1 2" id="KW-0238">DNA-binding</keyword>
<dbReference type="Pfam" id="PF17940">
    <property type="entry name" value="TetR_C_31"/>
    <property type="match status" value="1"/>
</dbReference>
<proteinExistence type="predicted"/>
<dbReference type="Pfam" id="PF00440">
    <property type="entry name" value="TetR_N"/>
    <property type="match status" value="1"/>
</dbReference>
<feature type="domain" description="HTH tetR-type" evidence="3">
    <location>
        <begin position="1"/>
        <end position="59"/>
    </location>
</feature>
<dbReference type="HOGENOM" id="CLU_069356_15_11_11"/>
<name>A4FAH2_SACEN</name>
<dbReference type="PRINTS" id="PR00455">
    <property type="entry name" value="HTHTETR"/>
</dbReference>
<dbReference type="InterPro" id="IPR036271">
    <property type="entry name" value="Tet_transcr_reg_TetR-rel_C_sf"/>
</dbReference>
<dbReference type="PROSITE" id="PS50977">
    <property type="entry name" value="HTH_TETR_2"/>
    <property type="match status" value="1"/>
</dbReference>
<dbReference type="InterPro" id="IPR041583">
    <property type="entry name" value="TetR_C_31"/>
</dbReference>
<evidence type="ECO:0000313" key="4">
    <source>
        <dbReference type="EMBL" id="CAM01047.1"/>
    </source>
</evidence>
<accession>A4FAH2</accession>
<dbReference type="InterPro" id="IPR009057">
    <property type="entry name" value="Homeodomain-like_sf"/>
</dbReference>
<dbReference type="Proteomes" id="UP000006728">
    <property type="component" value="Chromosome"/>
</dbReference>
<protein>
    <submittedName>
        <fullName evidence="4">Transcriptional regulator, TetR family</fullName>
    </submittedName>
</protein>
<feature type="DNA-binding region" description="H-T-H motif" evidence="2">
    <location>
        <begin position="22"/>
        <end position="41"/>
    </location>
</feature>
<dbReference type="PANTHER" id="PTHR30055">
    <property type="entry name" value="HTH-TYPE TRANSCRIPTIONAL REGULATOR RUTR"/>
    <property type="match status" value="1"/>
</dbReference>
<dbReference type="EMBL" id="AM420293">
    <property type="protein sequence ID" value="CAM01047.1"/>
    <property type="molecule type" value="Genomic_DNA"/>
</dbReference>
<dbReference type="InterPro" id="IPR001647">
    <property type="entry name" value="HTH_TetR"/>
</dbReference>